<sequence>MSLGLDAEPRSESDSEYFTSPDSDANAFEWNTDRGCGVSRRLGTVWSGTTSPSPRHSIRPPRNKIWTRKGKQWRGVSVDVEITETNSDFGEDLSFIIDHHGFAESAVPYPDPDFSSTESHSESDDEDFSVVNARRAFADPSNGDDLNCLNCFAAYQDVDFWSIDMRLTLLWCLAYEARFRRRGPALELWLAIIEGSRERVDWGMWEDGDESWLRDMIRRRRMTSRFRVTASRLSPADWARARDTLQRRLAGPPFSNPMKNCTTRHRVLRIAWCAVTDGFPAVGRQYLNLMGPIDSWTYFTCPLRPSDDEDMKLRLHDQPHCSLSSCKLGVWQWFRTAIPDYDASQIQDIMGCCSSCVSRASSAFEGPALSNLVEEPAIWPVILWVAFQLQTRDSVLPSKSIDILLAIIASKSDEHLGLWSWDDTDEQKLRRNLVSPTGEGYSWIDRYPPSWRKYILLLDSTEWSRLATSTHESHRARLDPPEYDVAIRMGAIVLWTSSNLESQETNTMLTLDRFITAADPAYTDNGFLRCLLERRVPVRANHYELNLGPETLDWHHPRIWLDRNRLQLLSTVLNDPDTIPLVHVVENVYMVHHVARALPLRFMSCVFACLLRKFCGDRCLDDLRAQIATWKTWDTMTCLINFRSVLATTFENSKLIEAKDLPKSLINVVIHTDIRCICAQISDILLDRIAYREFLKAQNDNAQKLLDLLQDLLDYPLLDARIRPVILKALLRLSTKAERHPRCFVLSDLELIGNPVAAGSCGDVWKGLVHGETVSVKVMRVFEETDSEALLKEFYREALIWRQLSHSNLLPFFGVYYLKDTKNRLCLVSSWMENGNIARYLKNNPAGINRLTLILDVALGLEHLHGLKLVHGDLKAINVLVTRSGRAVLADFGLSSVTDSKILLLSTSAVKAGGTVRWQAPELFGGSPNSFASDVYAFSCVCYEILTGQLPFHELTNDAAVIYNVMRGQRPKRTRHISDGVWNLMVDCWKTEPDQRLSADQIVFRLRDRPICALPTDTASDWDPWYTSKFRSSLEEHTLFLSCGKVEDWLQFTQPENNRGIRSPMLSAISAMNLEGSDRESTDF</sequence>
<dbReference type="GO" id="GO:0005524">
    <property type="term" value="F:ATP binding"/>
    <property type="evidence" value="ECO:0007669"/>
    <property type="project" value="InterPro"/>
</dbReference>
<dbReference type="InterPro" id="IPR001245">
    <property type="entry name" value="Ser-Thr/Tyr_kinase_cat_dom"/>
</dbReference>
<dbReference type="PROSITE" id="PS00108">
    <property type="entry name" value="PROTEIN_KINASE_ST"/>
    <property type="match status" value="1"/>
</dbReference>
<feature type="domain" description="Protein kinase" evidence="2">
    <location>
        <begin position="750"/>
        <end position="1026"/>
    </location>
</feature>
<dbReference type="SMART" id="SM00220">
    <property type="entry name" value="S_TKc"/>
    <property type="match status" value="1"/>
</dbReference>
<dbReference type="InterPro" id="IPR051681">
    <property type="entry name" value="Ser/Thr_Kinases-Pseudokinases"/>
</dbReference>
<dbReference type="PANTHER" id="PTHR44329">
    <property type="entry name" value="SERINE/THREONINE-PROTEIN KINASE TNNI3K-RELATED"/>
    <property type="match status" value="1"/>
</dbReference>
<dbReference type="Gene3D" id="1.10.510.10">
    <property type="entry name" value="Transferase(Phosphotransferase) domain 1"/>
    <property type="match status" value="1"/>
</dbReference>
<evidence type="ECO:0000256" key="1">
    <source>
        <dbReference type="SAM" id="MobiDB-lite"/>
    </source>
</evidence>
<reference evidence="3" key="1">
    <citation type="submission" date="2023-03" db="EMBL/GenBank/DDBJ databases">
        <title>Massive genome expansion in bonnet fungi (Mycena s.s.) driven by repeated elements and novel gene families across ecological guilds.</title>
        <authorList>
            <consortium name="Lawrence Berkeley National Laboratory"/>
            <person name="Harder C.B."/>
            <person name="Miyauchi S."/>
            <person name="Viragh M."/>
            <person name="Kuo A."/>
            <person name="Thoen E."/>
            <person name="Andreopoulos B."/>
            <person name="Lu D."/>
            <person name="Skrede I."/>
            <person name="Drula E."/>
            <person name="Henrissat B."/>
            <person name="Morin E."/>
            <person name="Kohler A."/>
            <person name="Barry K."/>
            <person name="LaButti K."/>
            <person name="Morin E."/>
            <person name="Salamov A."/>
            <person name="Lipzen A."/>
            <person name="Mereny Z."/>
            <person name="Hegedus B."/>
            <person name="Baldrian P."/>
            <person name="Stursova M."/>
            <person name="Weitz H."/>
            <person name="Taylor A."/>
            <person name="Grigoriev I.V."/>
            <person name="Nagy L.G."/>
            <person name="Martin F."/>
            <person name="Kauserud H."/>
        </authorList>
    </citation>
    <scope>NUCLEOTIDE SEQUENCE</scope>
    <source>
        <strain evidence="3">CBHHK188m</strain>
    </source>
</reference>
<dbReference type="Proteomes" id="UP001215280">
    <property type="component" value="Unassembled WGS sequence"/>
</dbReference>
<dbReference type="SUPFAM" id="SSF56112">
    <property type="entry name" value="Protein kinase-like (PK-like)"/>
    <property type="match status" value="1"/>
</dbReference>
<dbReference type="PROSITE" id="PS50011">
    <property type="entry name" value="PROTEIN_KINASE_DOM"/>
    <property type="match status" value="1"/>
</dbReference>
<accession>A0AAD7JHT3</accession>
<keyword evidence="4" id="KW-1185">Reference proteome</keyword>
<proteinExistence type="predicted"/>
<evidence type="ECO:0000313" key="3">
    <source>
        <dbReference type="EMBL" id="KAJ7765080.1"/>
    </source>
</evidence>
<protein>
    <recommendedName>
        <fullName evidence="2">Protein kinase domain-containing protein</fullName>
    </recommendedName>
</protein>
<dbReference type="InterPro" id="IPR008271">
    <property type="entry name" value="Ser/Thr_kinase_AS"/>
</dbReference>
<dbReference type="EMBL" id="JARJLG010000036">
    <property type="protein sequence ID" value="KAJ7765080.1"/>
    <property type="molecule type" value="Genomic_DNA"/>
</dbReference>
<dbReference type="InterPro" id="IPR000719">
    <property type="entry name" value="Prot_kinase_dom"/>
</dbReference>
<feature type="region of interest" description="Disordered" evidence="1">
    <location>
        <begin position="1"/>
        <end position="62"/>
    </location>
</feature>
<name>A0AAD7JHT3_9AGAR</name>
<comment type="caution">
    <text evidence="3">The sequence shown here is derived from an EMBL/GenBank/DDBJ whole genome shotgun (WGS) entry which is preliminary data.</text>
</comment>
<dbReference type="AlphaFoldDB" id="A0AAD7JHT3"/>
<dbReference type="Pfam" id="PF07714">
    <property type="entry name" value="PK_Tyr_Ser-Thr"/>
    <property type="match status" value="1"/>
</dbReference>
<dbReference type="InterPro" id="IPR011009">
    <property type="entry name" value="Kinase-like_dom_sf"/>
</dbReference>
<gene>
    <name evidence="3" type="ORF">DFH07DRAFT_811344</name>
</gene>
<organism evidence="3 4">
    <name type="scientific">Mycena maculata</name>
    <dbReference type="NCBI Taxonomy" id="230809"/>
    <lineage>
        <taxon>Eukaryota</taxon>
        <taxon>Fungi</taxon>
        <taxon>Dikarya</taxon>
        <taxon>Basidiomycota</taxon>
        <taxon>Agaricomycotina</taxon>
        <taxon>Agaricomycetes</taxon>
        <taxon>Agaricomycetidae</taxon>
        <taxon>Agaricales</taxon>
        <taxon>Marasmiineae</taxon>
        <taxon>Mycenaceae</taxon>
        <taxon>Mycena</taxon>
    </lineage>
</organism>
<dbReference type="GO" id="GO:0004674">
    <property type="term" value="F:protein serine/threonine kinase activity"/>
    <property type="evidence" value="ECO:0007669"/>
    <property type="project" value="TreeGrafter"/>
</dbReference>
<evidence type="ECO:0000259" key="2">
    <source>
        <dbReference type="PROSITE" id="PS50011"/>
    </source>
</evidence>
<dbReference type="PRINTS" id="PR00109">
    <property type="entry name" value="TYRKINASE"/>
</dbReference>
<evidence type="ECO:0000313" key="4">
    <source>
        <dbReference type="Proteomes" id="UP001215280"/>
    </source>
</evidence>